<dbReference type="RefSeq" id="WP_109674550.1">
    <property type="nucleotide sequence ID" value="NZ_QGDT01000005.1"/>
</dbReference>
<dbReference type="EMBL" id="QGDT01000005">
    <property type="protein sequence ID" value="PWJ57941.1"/>
    <property type="molecule type" value="Genomic_DNA"/>
</dbReference>
<dbReference type="Gene3D" id="3.55.50.30">
    <property type="match status" value="1"/>
</dbReference>
<gene>
    <name evidence="4" type="ORF">CLV98_105121</name>
</gene>
<dbReference type="AlphaFoldDB" id="A0A316AK16"/>
<dbReference type="InterPro" id="IPR006860">
    <property type="entry name" value="FecR"/>
</dbReference>
<dbReference type="Gene3D" id="2.60.120.1440">
    <property type="match status" value="1"/>
</dbReference>
<keyword evidence="1" id="KW-0472">Membrane</keyword>
<sequence length="362" mass="41486">MQRDFSKFEIEDFVFDESFQKWASGIPSPEHRFWERYLHIYPHQTDKLLAARELVKQLKADDPALSFHAMRREVWSTLQEHIEPSGKVVRPIFTFWNIAASVVLVILGLGAWYLSSQPQLHQQMEQVITFQPAESELIEEVNRTNSTLLVHLSDGSVVELAKNSRLKYPKSFANNQRVVQLEGEAFFEVQKNPESPFLIYANETVTKVLGTSFRIVAFQDASKVIVSVATGKVSVFSKEGYHRSAQHQNAAGVVLTANQRAEFTRDQQQFNKTLVENPDIIITQENPTFNFDNTPLKLVFEALEKAYGVEILYDAELVLNRSLKVHFGEESLYEKLTVICNTMGMQYQIVDAKIIIERKNLN</sequence>
<feature type="transmembrane region" description="Helical" evidence="1">
    <location>
        <begin position="95"/>
        <end position="114"/>
    </location>
</feature>
<dbReference type="Pfam" id="PF16344">
    <property type="entry name" value="FecR_C"/>
    <property type="match status" value="1"/>
</dbReference>
<organism evidence="4 5">
    <name type="scientific">Dyadobacter jejuensis</name>
    <dbReference type="NCBI Taxonomy" id="1082580"/>
    <lineage>
        <taxon>Bacteria</taxon>
        <taxon>Pseudomonadati</taxon>
        <taxon>Bacteroidota</taxon>
        <taxon>Cytophagia</taxon>
        <taxon>Cytophagales</taxon>
        <taxon>Spirosomataceae</taxon>
        <taxon>Dyadobacter</taxon>
    </lineage>
</organism>
<feature type="domain" description="FecR protein" evidence="2">
    <location>
        <begin position="144"/>
        <end position="233"/>
    </location>
</feature>
<evidence type="ECO:0000313" key="5">
    <source>
        <dbReference type="Proteomes" id="UP000245880"/>
    </source>
</evidence>
<proteinExistence type="predicted"/>
<dbReference type="OrthoDB" id="934696at2"/>
<dbReference type="InterPro" id="IPR032508">
    <property type="entry name" value="FecR_C"/>
</dbReference>
<evidence type="ECO:0000259" key="3">
    <source>
        <dbReference type="Pfam" id="PF16344"/>
    </source>
</evidence>
<evidence type="ECO:0000313" key="4">
    <source>
        <dbReference type="EMBL" id="PWJ57941.1"/>
    </source>
</evidence>
<evidence type="ECO:0000259" key="2">
    <source>
        <dbReference type="Pfam" id="PF04773"/>
    </source>
</evidence>
<dbReference type="PANTHER" id="PTHR30273">
    <property type="entry name" value="PERIPLASMIC SIGNAL SENSOR AND SIGMA FACTOR ACTIVATOR FECR-RELATED"/>
    <property type="match status" value="1"/>
</dbReference>
<protein>
    <submittedName>
        <fullName evidence="4">Ferric-dicitrate binding protein FerR (Iron transport regulator)</fullName>
    </submittedName>
</protein>
<dbReference type="PANTHER" id="PTHR30273:SF2">
    <property type="entry name" value="PROTEIN FECR"/>
    <property type="match status" value="1"/>
</dbReference>
<dbReference type="GO" id="GO:0016989">
    <property type="term" value="F:sigma factor antagonist activity"/>
    <property type="evidence" value="ECO:0007669"/>
    <property type="project" value="TreeGrafter"/>
</dbReference>
<name>A0A316AK16_9BACT</name>
<feature type="domain" description="Protein FecR C-terminal" evidence="3">
    <location>
        <begin position="289"/>
        <end position="356"/>
    </location>
</feature>
<dbReference type="Proteomes" id="UP000245880">
    <property type="component" value="Unassembled WGS sequence"/>
</dbReference>
<dbReference type="PIRSF" id="PIRSF018266">
    <property type="entry name" value="FecR"/>
    <property type="match status" value="1"/>
</dbReference>
<accession>A0A316AK16</accession>
<evidence type="ECO:0000256" key="1">
    <source>
        <dbReference type="SAM" id="Phobius"/>
    </source>
</evidence>
<keyword evidence="5" id="KW-1185">Reference proteome</keyword>
<reference evidence="4 5" key="1">
    <citation type="submission" date="2018-03" db="EMBL/GenBank/DDBJ databases">
        <title>Genomic Encyclopedia of Archaeal and Bacterial Type Strains, Phase II (KMG-II): from individual species to whole genera.</title>
        <authorList>
            <person name="Goeker M."/>
        </authorList>
    </citation>
    <scope>NUCLEOTIDE SEQUENCE [LARGE SCALE GENOMIC DNA]</scope>
    <source>
        <strain evidence="4 5">DSM 100346</strain>
    </source>
</reference>
<dbReference type="Pfam" id="PF04773">
    <property type="entry name" value="FecR"/>
    <property type="match status" value="1"/>
</dbReference>
<keyword evidence="1" id="KW-0812">Transmembrane</keyword>
<dbReference type="InterPro" id="IPR012373">
    <property type="entry name" value="Ferrdict_sens_TM"/>
</dbReference>
<comment type="caution">
    <text evidence="4">The sequence shown here is derived from an EMBL/GenBank/DDBJ whole genome shotgun (WGS) entry which is preliminary data.</text>
</comment>
<keyword evidence="1" id="KW-1133">Transmembrane helix</keyword>